<keyword evidence="3" id="KW-1185">Reference proteome</keyword>
<proteinExistence type="predicted"/>
<feature type="domain" description="Metallo-beta-lactamase" evidence="1">
    <location>
        <begin position="86"/>
        <end position="287"/>
    </location>
</feature>
<dbReference type="Pfam" id="PF12706">
    <property type="entry name" value="Lactamase_B_2"/>
    <property type="match status" value="1"/>
</dbReference>
<comment type="caution">
    <text evidence="2">The sequence shown here is derived from an EMBL/GenBank/DDBJ whole genome shotgun (WGS) entry which is preliminary data.</text>
</comment>
<dbReference type="PANTHER" id="PTHR42663">
    <property type="entry name" value="HYDROLASE C777.06C-RELATED-RELATED"/>
    <property type="match status" value="1"/>
</dbReference>
<evidence type="ECO:0000313" key="2">
    <source>
        <dbReference type="EMBL" id="MCF8716300.1"/>
    </source>
</evidence>
<accession>A0ABS9J7C3</accession>
<dbReference type="EMBL" id="JAETXX010000015">
    <property type="protein sequence ID" value="MCF8716300.1"/>
    <property type="molecule type" value="Genomic_DNA"/>
</dbReference>
<dbReference type="PANTHER" id="PTHR42663:SF6">
    <property type="entry name" value="HYDROLASE C777.06C-RELATED"/>
    <property type="match status" value="1"/>
</dbReference>
<dbReference type="Proteomes" id="UP000829517">
    <property type="component" value="Unassembled WGS sequence"/>
</dbReference>
<dbReference type="RefSeq" id="WP_236960576.1">
    <property type="nucleotide sequence ID" value="NZ_JAETXX010000015.1"/>
</dbReference>
<gene>
    <name evidence="2" type="ORF">JM658_15825</name>
</gene>
<dbReference type="SUPFAM" id="SSF56281">
    <property type="entry name" value="Metallo-hydrolase/oxidoreductase"/>
    <property type="match status" value="1"/>
</dbReference>
<organism evidence="2 3">
    <name type="scientific">Joostella atrarenae</name>
    <dbReference type="NCBI Taxonomy" id="679257"/>
    <lineage>
        <taxon>Bacteria</taxon>
        <taxon>Pseudomonadati</taxon>
        <taxon>Bacteroidota</taxon>
        <taxon>Flavobacteriia</taxon>
        <taxon>Flavobacteriales</taxon>
        <taxon>Flavobacteriaceae</taxon>
        <taxon>Joostella</taxon>
    </lineage>
</organism>
<dbReference type="InterPro" id="IPR001279">
    <property type="entry name" value="Metallo-B-lactamas"/>
</dbReference>
<protein>
    <submittedName>
        <fullName evidence="2">MBL fold metallo-hydrolase</fullName>
    </submittedName>
</protein>
<reference evidence="2 3" key="1">
    <citation type="submission" date="2021-01" db="EMBL/GenBank/DDBJ databases">
        <title>Genome sequencing of Joostella atrarenae M1-2 (= KCTC 23194).</title>
        <authorList>
            <person name="Zakaria M.R."/>
            <person name="Lam M.Q."/>
            <person name="Chong C.S."/>
        </authorList>
    </citation>
    <scope>NUCLEOTIDE SEQUENCE [LARGE SCALE GENOMIC DNA]</scope>
    <source>
        <strain evidence="2 3">M1-2</strain>
    </source>
</reference>
<name>A0ABS9J7C3_9FLAO</name>
<evidence type="ECO:0000313" key="3">
    <source>
        <dbReference type="Proteomes" id="UP000829517"/>
    </source>
</evidence>
<dbReference type="Gene3D" id="3.60.15.10">
    <property type="entry name" value="Ribonuclease Z/Hydroxyacylglutathione hydrolase-like"/>
    <property type="match status" value="1"/>
</dbReference>
<evidence type="ECO:0000259" key="1">
    <source>
        <dbReference type="Pfam" id="PF12706"/>
    </source>
</evidence>
<sequence length="320" mass="36429">MKYLLLIIAFCLFSCQRDKNTPISSEENPPKLIKDVSLIVLGNVQDAGAPQIGCDKDCCAELFNDPDASKKVTALGIYDHENGKSFLFEASPDINTQTKLLKRYTQRESELPDGIFITHAHIGHYAGLMFLGKEAMNATNVPVYAMPKLKGFIENNGPWEQLVNNSNIKIEALHQKDTIEITSNLSVIPFTVPHRDEYSETVGYTIIGPKKKVLFIPDIDKWQKWDTDIIDEIKKVDYAFLDATFYDAEEINNRDISEIPHPFVIESMDLFKNLKTSEKEKIYFIHFNHTNPLLNKESEQTKEVLKNGYNIARLNNTLAL</sequence>
<dbReference type="InterPro" id="IPR036866">
    <property type="entry name" value="RibonucZ/Hydroxyglut_hydro"/>
</dbReference>